<gene>
    <name evidence="1" type="ORF">BT96DRAFT_813719</name>
</gene>
<sequence>SEGEPSTRPAKRAKQDSAKFNWSAEAFIKWSVLPEKHRKINEAIENYKLDLDTAVDSIEQSGLNPPFPKKLWKPVLRDEYIELTEVLTMVTAYHNTDTSRMVSNPFAETLESTTLAKPTPLKAIIDQVTWRRAWQATSKAVAFAFAGRKEELDRYEDHMQHLFDDYCPPFHQNVIQYDRAIRQLIGSRRDILFDNIEHADIARFRTVYLLPTGMHFSLSESSSAQSSSRPRNRAKE</sequence>
<dbReference type="EMBL" id="ML769417">
    <property type="protein sequence ID" value="KAE9404315.1"/>
    <property type="molecule type" value="Genomic_DNA"/>
</dbReference>
<proteinExistence type="predicted"/>
<evidence type="ECO:0000313" key="1">
    <source>
        <dbReference type="EMBL" id="KAE9404315.1"/>
    </source>
</evidence>
<organism evidence="1 2">
    <name type="scientific">Gymnopus androsaceus JB14</name>
    <dbReference type="NCBI Taxonomy" id="1447944"/>
    <lineage>
        <taxon>Eukaryota</taxon>
        <taxon>Fungi</taxon>
        <taxon>Dikarya</taxon>
        <taxon>Basidiomycota</taxon>
        <taxon>Agaricomycotina</taxon>
        <taxon>Agaricomycetes</taxon>
        <taxon>Agaricomycetidae</taxon>
        <taxon>Agaricales</taxon>
        <taxon>Marasmiineae</taxon>
        <taxon>Omphalotaceae</taxon>
        <taxon>Gymnopus</taxon>
    </lineage>
</organism>
<reference evidence="1" key="1">
    <citation type="journal article" date="2019" name="Environ. Microbiol.">
        <title>Fungal ecological strategies reflected in gene transcription - a case study of two litter decomposers.</title>
        <authorList>
            <person name="Barbi F."/>
            <person name="Kohler A."/>
            <person name="Barry K."/>
            <person name="Baskaran P."/>
            <person name="Daum C."/>
            <person name="Fauchery L."/>
            <person name="Ihrmark K."/>
            <person name="Kuo A."/>
            <person name="LaButti K."/>
            <person name="Lipzen A."/>
            <person name="Morin E."/>
            <person name="Grigoriev I.V."/>
            <person name="Henrissat B."/>
            <person name="Lindahl B."/>
            <person name="Martin F."/>
        </authorList>
    </citation>
    <scope>NUCLEOTIDE SEQUENCE</scope>
    <source>
        <strain evidence="1">JB14</strain>
    </source>
</reference>
<dbReference type="Proteomes" id="UP000799118">
    <property type="component" value="Unassembled WGS sequence"/>
</dbReference>
<dbReference type="OrthoDB" id="2355984at2759"/>
<protein>
    <submittedName>
        <fullName evidence="1">Uncharacterized protein</fullName>
    </submittedName>
</protein>
<evidence type="ECO:0000313" key="2">
    <source>
        <dbReference type="Proteomes" id="UP000799118"/>
    </source>
</evidence>
<name>A0A6A4I6D2_9AGAR</name>
<feature type="non-terminal residue" evidence="1">
    <location>
        <position position="1"/>
    </location>
</feature>
<keyword evidence="2" id="KW-1185">Reference proteome</keyword>
<accession>A0A6A4I6D2</accession>
<dbReference type="AlphaFoldDB" id="A0A6A4I6D2"/>